<reference evidence="5" key="1">
    <citation type="submission" date="2003-12" db="EMBL/GenBank/DDBJ databases">
        <authorList>
            <person name="Oudot-Le Secq M.-P."/>
            <person name="Stam W.T."/>
            <person name="Olsen J.L."/>
        </authorList>
    </citation>
    <scope>NUCLEOTIDE SEQUENCE</scope>
</reference>
<dbReference type="Pfam" id="PF00238">
    <property type="entry name" value="Ribosomal_L14"/>
    <property type="match status" value="1"/>
</dbReference>
<keyword evidence="2 4" id="KW-0689">Ribosomal protein</keyword>
<dbReference type="GO" id="GO:0005762">
    <property type="term" value="C:mitochondrial large ribosomal subunit"/>
    <property type="evidence" value="ECO:0007669"/>
    <property type="project" value="TreeGrafter"/>
</dbReference>
<sequence length="128" mass="14315">MIVSQSKLRIVDNSGGKWAKCIKVKGKAAKAFAVLGDTVVVSVQSLRQRHKSQVRLRVNKSEIHLGVLVQTRRFYKQVDGRVIRWGNNSIVLIGAKKNVLGTRISSTLPRELRRLKWAKLGVLAKGFV</sequence>
<dbReference type="GO" id="GO:0070180">
    <property type="term" value="F:large ribosomal subunit rRNA binding"/>
    <property type="evidence" value="ECO:0007669"/>
    <property type="project" value="TreeGrafter"/>
</dbReference>
<gene>
    <name evidence="5" type="primary">rpl14</name>
</gene>
<evidence type="ECO:0000313" key="5">
    <source>
        <dbReference type="EMBL" id="AAS79072.1"/>
    </source>
</evidence>
<comment type="similarity">
    <text evidence="1 4">Belongs to the universal ribosomal protein uL14 family.</text>
</comment>
<keyword evidence="5" id="KW-0496">Mitochondrion</keyword>
<dbReference type="InterPro" id="IPR036853">
    <property type="entry name" value="Ribosomal_uL14_sf"/>
</dbReference>
<dbReference type="SMART" id="SM01374">
    <property type="entry name" value="Ribosomal_L14"/>
    <property type="match status" value="1"/>
</dbReference>
<dbReference type="CDD" id="cd00337">
    <property type="entry name" value="Ribosomal_uL14"/>
    <property type="match status" value="1"/>
</dbReference>
<evidence type="ECO:0000256" key="3">
    <source>
        <dbReference type="ARBA" id="ARBA00023274"/>
    </source>
</evidence>
<protein>
    <submittedName>
        <fullName evidence="5">Ribosomal protein L14</fullName>
    </submittedName>
</protein>
<dbReference type="PANTHER" id="PTHR11761:SF3">
    <property type="entry name" value="LARGE RIBOSOMAL SUBUNIT PROTEIN UL14M"/>
    <property type="match status" value="1"/>
</dbReference>
<evidence type="ECO:0000256" key="4">
    <source>
        <dbReference type="RuleBase" id="RU003949"/>
    </source>
</evidence>
<dbReference type="GeneID" id="3860868"/>
<dbReference type="GO" id="GO:0003735">
    <property type="term" value="F:structural constituent of ribosome"/>
    <property type="evidence" value="ECO:0007669"/>
    <property type="project" value="InterPro"/>
</dbReference>
<dbReference type="RefSeq" id="YP_448687.1">
    <property type="nucleotide sequence ID" value="NC_007685.1"/>
</dbReference>
<accession>Q2TUC3</accession>
<dbReference type="Gene3D" id="2.40.150.20">
    <property type="entry name" value="Ribosomal protein L14"/>
    <property type="match status" value="1"/>
</dbReference>
<organism evidence="5">
    <name type="scientific">Dictyota dichotoma</name>
    <dbReference type="NCBI Taxonomy" id="2876"/>
    <lineage>
        <taxon>Eukaryota</taxon>
        <taxon>Sar</taxon>
        <taxon>Stramenopiles</taxon>
        <taxon>Ochrophyta</taxon>
        <taxon>PX clade</taxon>
        <taxon>Phaeophyceae</taxon>
        <taxon>Dictyotales</taxon>
        <taxon>Dictyotaceae</taxon>
        <taxon>Dictyota</taxon>
    </lineage>
</organism>
<keyword evidence="3 4" id="KW-0687">Ribonucleoprotein</keyword>
<dbReference type="InterPro" id="IPR000218">
    <property type="entry name" value="Ribosomal_uL14"/>
</dbReference>
<dbReference type="SUPFAM" id="SSF50193">
    <property type="entry name" value="Ribosomal protein L14"/>
    <property type="match status" value="1"/>
</dbReference>
<reference evidence="5" key="2">
    <citation type="journal article" date="2006" name="Curr. Genet.">
        <title>Complete mitochondrial genomes of the three brown algae (Heterokonta: Phaeophyceae) Dictyota dichotoma, Fucus vesiculosus and Desmarestia viridis.</title>
        <authorList>
            <person name="Oudot-Le Secq M.P."/>
            <person name="Loiseaux-de Goer S."/>
            <person name="Stam W.T."/>
            <person name="Olsen J.L."/>
        </authorList>
    </citation>
    <scope>NUCLEOTIDE SEQUENCE</scope>
</reference>
<dbReference type="PANTHER" id="PTHR11761">
    <property type="entry name" value="50S/60S RIBOSOMAL PROTEIN L14/L23"/>
    <property type="match status" value="1"/>
</dbReference>
<evidence type="ECO:0000256" key="2">
    <source>
        <dbReference type="ARBA" id="ARBA00022980"/>
    </source>
</evidence>
<name>Q2TUC3_DICDH</name>
<dbReference type="GO" id="GO:0006412">
    <property type="term" value="P:translation"/>
    <property type="evidence" value="ECO:0007669"/>
    <property type="project" value="InterPro"/>
</dbReference>
<dbReference type="EMBL" id="AY500368">
    <property type="protein sequence ID" value="AAS79072.1"/>
    <property type="molecule type" value="Genomic_DNA"/>
</dbReference>
<proteinExistence type="inferred from homology"/>
<geneLocation type="mitochondrion" evidence="5"/>
<evidence type="ECO:0000256" key="1">
    <source>
        <dbReference type="ARBA" id="ARBA00010745"/>
    </source>
</evidence>
<dbReference type="HAMAP" id="MF_01367">
    <property type="entry name" value="Ribosomal_uL14"/>
    <property type="match status" value="1"/>
</dbReference>
<dbReference type="AlphaFoldDB" id="Q2TUC3"/>